<sequence length="160" mass="17308">MKNYAADTDADRELEGEDSDFKPLTSEEAQEWRTRNPQMSVWRFVVVQAVVGVLVALVAWLVTGRAEVGWSAAYGALSVVLPAALFARAVVRKRPGGAAAAMVGIFGWELVKLVLCIAMLAAAPKLVPGLSWLALLAGLVIVMKTYWVALIVRANVRKTD</sequence>
<keyword evidence="2" id="KW-1003">Cell membrane</keyword>
<keyword evidence="4 7" id="KW-1133">Transmembrane helix</keyword>
<accession>A0A080NSB4</accession>
<dbReference type="InterPro" id="IPR005598">
    <property type="entry name" value="ATP_synth_I"/>
</dbReference>
<dbReference type="OMA" id="GAICWVP"/>
<organism evidence="9 10">
    <name type="scientific">Delftia acidovorans</name>
    <name type="common">Pseudomonas acidovorans</name>
    <name type="synonym">Comamonas acidovorans</name>
    <dbReference type="NCBI Taxonomy" id="80866"/>
    <lineage>
        <taxon>Bacteria</taxon>
        <taxon>Pseudomonadati</taxon>
        <taxon>Pseudomonadota</taxon>
        <taxon>Betaproteobacteria</taxon>
        <taxon>Burkholderiales</taxon>
        <taxon>Comamonadaceae</taxon>
        <taxon>Delftia</taxon>
    </lineage>
</organism>
<keyword evidence="3 7" id="KW-0812">Transmembrane</keyword>
<feature type="transmembrane region" description="Helical" evidence="7">
    <location>
        <begin position="99"/>
        <end position="123"/>
    </location>
</feature>
<reference evidence="8" key="2">
    <citation type="submission" date="2023-11" db="EMBL/GenBank/DDBJ databases">
        <title>Identification and selenium tolerance of Delftia acidovorans R3-25.</title>
        <authorList>
            <person name="Zhang S."/>
            <person name="Liu Y."/>
            <person name="Guo Y."/>
        </authorList>
    </citation>
    <scope>NUCLEOTIDE SEQUENCE</scope>
    <source>
        <strain evidence="8">R3-25</strain>
    </source>
</reference>
<evidence type="ECO:0000256" key="1">
    <source>
        <dbReference type="ARBA" id="ARBA00004651"/>
    </source>
</evidence>
<gene>
    <name evidence="9" type="ORF">I6G66_22470</name>
    <name evidence="8" type="ORF">SGN30_29605</name>
</gene>
<evidence type="ECO:0000256" key="7">
    <source>
        <dbReference type="SAM" id="Phobius"/>
    </source>
</evidence>
<dbReference type="EMBL" id="JAWWMZ010000018">
    <property type="protein sequence ID" value="MDX4957598.1"/>
    <property type="molecule type" value="Genomic_DNA"/>
</dbReference>
<evidence type="ECO:0000313" key="10">
    <source>
        <dbReference type="Proteomes" id="UP000594778"/>
    </source>
</evidence>
<evidence type="ECO:0000313" key="8">
    <source>
        <dbReference type="EMBL" id="MDX4957598.1"/>
    </source>
</evidence>
<evidence type="ECO:0000256" key="3">
    <source>
        <dbReference type="ARBA" id="ARBA00022692"/>
    </source>
</evidence>
<dbReference type="Proteomes" id="UP001287445">
    <property type="component" value="Unassembled WGS sequence"/>
</dbReference>
<dbReference type="EMBL" id="CP065668">
    <property type="protein sequence ID" value="QPS07040.1"/>
    <property type="molecule type" value="Genomic_DNA"/>
</dbReference>
<feature type="compositionally biased region" description="Acidic residues" evidence="6">
    <location>
        <begin position="8"/>
        <end position="18"/>
    </location>
</feature>
<feature type="transmembrane region" description="Helical" evidence="7">
    <location>
        <begin position="68"/>
        <end position="87"/>
    </location>
</feature>
<comment type="subcellular location">
    <subcellularLocation>
        <location evidence="1">Cell membrane</location>
        <topology evidence="1">Multi-pass membrane protein</topology>
    </subcellularLocation>
</comment>
<dbReference type="Proteomes" id="UP000594778">
    <property type="component" value="Chromosome"/>
</dbReference>
<evidence type="ECO:0000256" key="5">
    <source>
        <dbReference type="ARBA" id="ARBA00023136"/>
    </source>
</evidence>
<dbReference type="AlphaFoldDB" id="A0A080NSB4"/>
<dbReference type="GO" id="GO:0005886">
    <property type="term" value="C:plasma membrane"/>
    <property type="evidence" value="ECO:0007669"/>
    <property type="project" value="UniProtKB-SubCell"/>
</dbReference>
<dbReference type="GeneID" id="24117638"/>
<evidence type="ECO:0000256" key="4">
    <source>
        <dbReference type="ARBA" id="ARBA00022989"/>
    </source>
</evidence>
<name>A0A080NSB4_DELAC</name>
<evidence type="ECO:0000256" key="2">
    <source>
        <dbReference type="ARBA" id="ARBA00022475"/>
    </source>
</evidence>
<dbReference type="RefSeq" id="WP_012202351.1">
    <property type="nucleotide sequence ID" value="NZ_CAGKLB010000070.1"/>
</dbReference>
<feature type="transmembrane region" description="Helical" evidence="7">
    <location>
        <begin position="129"/>
        <end position="152"/>
    </location>
</feature>
<feature type="transmembrane region" description="Helical" evidence="7">
    <location>
        <begin position="41"/>
        <end position="62"/>
    </location>
</feature>
<feature type="region of interest" description="Disordered" evidence="6">
    <location>
        <begin position="1"/>
        <end position="29"/>
    </location>
</feature>
<evidence type="ECO:0000313" key="9">
    <source>
        <dbReference type="EMBL" id="QPS07040.1"/>
    </source>
</evidence>
<dbReference type="Pfam" id="PF03899">
    <property type="entry name" value="ATP-synt_I"/>
    <property type="match status" value="1"/>
</dbReference>
<proteinExistence type="predicted"/>
<keyword evidence="5 7" id="KW-0472">Membrane</keyword>
<protein>
    <submittedName>
        <fullName evidence="9">ATP synthase subunit I</fullName>
    </submittedName>
</protein>
<evidence type="ECO:0000256" key="6">
    <source>
        <dbReference type="SAM" id="MobiDB-lite"/>
    </source>
</evidence>
<reference evidence="9 10" key="1">
    <citation type="submission" date="2020-12" db="EMBL/GenBank/DDBJ databases">
        <title>FDA dAtabase for Regulatory Grade micrObial Sequences (FDA-ARGOS): Supporting development and validation of Infectious Disease Dx tests.</title>
        <authorList>
            <person name="Sproer C."/>
            <person name="Gronow S."/>
            <person name="Severitt S."/>
            <person name="Schroder I."/>
            <person name="Tallon L."/>
            <person name="Sadzewicz L."/>
            <person name="Zhao X."/>
            <person name="Boylan J."/>
            <person name="Ott S."/>
            <person name="Bowen H."/>
            <person name="Vavikolanu K."/>
            <person name="Mehta A."/>
            <person name="Aluvathingal J."/>
            <person name="Nadendla S."/>
            <person name="Lowell S."/>
            <person name="Myers T."/>
            <person name="Yan Y."/>
            <person name="Sichtig H."/>
        </authorList>
    </citation>
    <scope>NUCLEOTIDE SEQUENCE [LARGE SCALE GENOMIC DNA]</scope>
    <source>
        <strain evidence="9 10">FDAARGOS_909</strain>
    </source>
</reference>